<dbReference type="InterPro" id="IPR018713">
    <property type="entry name" value="MPAB/Lcp_cat_dom"/>
</dbReference>
<dbReference type="PANTHER" id="PTHR37539:SF1">
    <property type="entry name" value="ER-BOUND OXYGENASE MPAB_MPAB'_RUBBER OXYGENASE CATALYTIC DOMAIN-CONTAINING PROTEIN"/>
    <property type="match status" value="1"/>
</dbReference>
<name>A0A7D4CNE6_9SPHN</name>
<dbReference type="Proteomes" id="UP000504693">
    <property type="component" value="Chromosome"/>
</dbReference>
<accession>A0A7D4CNE6</accession>
<dbReference type="GO" id="GO:0016491">
    <property type="term" value="F:oxidoreductase activity"/>
    <property type="evidence" value="ECO:0007669"/>
    <property type="project" value="InterPro"/>
</dbReference>
<reference evidence="2 3" key="1">
    <citation type="submission" date="2020-05" db="EMBL/GenBank/DDBJ databases">
        <title>Erythrobacter mangrovi sp. nov., isolated from rhizosphere soil of mangrove plant (Kandelia candel).</title>
        <authorList>
            <person name="Ye Y.H."/>
        </authorList>
    </citation>
    <scope>NUCLEOTIDE SEQUENCE [LARGE SCALE GENOMIC DNA]</scope>
    <source>
        <strain evidence="2 3">EB310</strain>
    </source>
</reference>
<dbReference type="RefSeq" id="WP_173215069.1">
    <property type="nucleotide sequence ID" value="NZ_CP053921.1"/>
</dbReference>
<evidence type="ECO:0000313" key="3">
    <source>
        <dbReference type="Proteomes" id="UP000504693"/>
    </source>
</evidence>
<sequence>MATHALETDDDRLVDPRETALPGSVLAQREAIPAIYGSIDFSRMPERFSTDLGDKVEMPARFASRRAELLADAECLELIRAYTMTGDRTADAYAALMPEYGFRRLVDMLDLACEQGIEAVADAPAELRAFIAAMEAKPDWLDMELVEQGARQERNAHVHLTPFVLRGAFIATFMNKYSALPMALTGTLSNNTAARRAYETGSFFTSSLMPGALRRDGAGFKAAAKVRLMHSMVRANIMRSGKWDVGTYGVPIPQVDQMPAGLIGTYLMAREVLDSGRETFTPEERAKVELARYRCFLLGLPEDLLSDTPRGIEKLWLTRQATLRAEFDPETCGSLLRATMAAEMTQGGGALAGVKRWMEGGFSKLFFIEHFMGGDRKLAASVGVTMSAVDKIAALAALAFVHGRIRWFKLLAALPPTREWADHRLVRKLAELLETYGHADFITDASKYKPSV</sequence>
<dbReference type="PANTHER" id="PTHR37539">
    <property type="entry name" value="SECRETED PROTEIN-RELATED"/>
    <property type="match status" value="1"/>
</dbReference>
<dbReference type="KEGG" id="emv:HQR01_11875"/>
<dbReference type="Pfam" id="PF09995">
    <property type="entry name" value="MPAB_Lcp_cat"/>
    <property type="match status" value="1"/>
</dbReference>
<evidence type="ECO:0000259" key="1">
    <source>
        <dbReference type="Pfam" id="PF09995"/>
    </source>
</evidence>
<dbReference type="InterPro" id="IPR037473">
    <property type="entry name" value="Lcp-like"/>
</dbReference>
<gene>
    <name evidence="2" type="ORF">HQR01_11875</name>
</gene>
<proteinExistence type="predicted"/>
<protein>
    <submittedName>
        <fullName evidence="2">DUF2236 domain-containing protein</fullName>
    </submittedName>
</protein>
<dbReference type="EMBL" id="CP053921">
    <property type="protein sequence ID" value="QKG72008.1"/>
    <property type="molecule type" value="Genomic_DNA"/>
</dbReference>
<organism evidence="2 3">
    <name type="scientific">Erythrobacter mangrovi</name>
    <dbReference type="NCBI Taxonomy" id="2739433"/>
    <lineage>
        <taxon>Bacteria</taxon>
        <taxon>Pseudomonadati</taxon>
        <taxon>Pseudomonadota</taxon>
        <taxon>Alphaproteobacteria</taxon>
        <taxon>Sphingomonadales</taxon>
        <taxon>Erythrobacteraceae</taxon>
        <taxon>Erythrobacter/Porphyrobacter group</taxon>
        <taxon>Erythrobacter</taxon>
    </lineage>
</organism>
<feature type="domain" description="ER-bound oxygenase mpaB/mpaB'/Rubber oxygenase catalytic" evidence="1">
    <location>
        <begin position="158"/>
        <end position="328"/>
    </location>
</feature>
<keyword evidence="3" id="KW-1185">Reference proteome</keyword>
<dbReference type="AlphaFoldDB" id="A0A7D4CNE6"/>
<evidence type="ECO:0000313" key="2">
    <source>
        <dbReference type="EMBL" id="QKG72008.1"/>
    </source>
</evidence>